<dbReference type="Proteomes" id="UP000054995">
    <property type="component" value="Unassembled WGS sequence"/>
</dbReference>
<evidence type="ECO:0000313" key="3">
    <source>
        <dbReference type="Proteomes" id="UP000054995"/>
    </source>
</evidence>
<dbReference type="AlphaFoldDB" id="A0A0V1FZ19"/>
<keyword evidence="1" id="KW-1133">Transmembrane helix</keyword>
<name>A0A0V1FZ19_TRIPS</name>
<evidence type="ECO:0000313" key="2">
    <source>
        <dbReference type="EMBL" id="KRY91138.1"/>
    </source>
</evidence>
<protein>
    <submittedName>
        <fullName evidence="2">Uncharacterized protein</fullName>
    </submittedName>
</protein>
<proteinExistence type="predicted"/>
<organism evidence="2 3">
    <name type="scientific">Trichinella pseudospiralis</name>
    <name type="common">Parasitic roundworm</name>
    <dbReference type="NCBI Taxonomy" id="6337"/>
    <lineage>
        <taxon>Eukaryota</taxon>
        <taxon>Metazoa</taxon>
        <taxon>Ecdysozoa</taxon>
        <taxon>Nematoda</taxon>
        <taxon>Enoplea</taxon>
        <taxon>Dorylaimia</taxon>
        <taxon>Trichinellida</taxon>
        <taxon>Trichinellidae</taxon>
        <taxon>Trichinella</taxon>
    </lineage>
</organism>
<comment type="caution">
    <text evidence="2">The sequence shown here is derived from an EMBL/GenBank/DDBJ whole genome shotgun (WGS) entry which is preliminary data.</text>
</comment>
<reference evidence="2 3" key="1">
    <citation type="submission" date="2015-01" db="EMBL/GenBank/DDBJ databases">
        <title>Evolution of Trichinella species and genotypes.</title>
        <authorList>
            <person name="Korhonen P.K."/>
            <person name="Edoardo P."/>
            <person name="Giuseppe L.R."/>
            <person name="Gasser R.B."/>
        </authorList>
    </citation>
    <scope>NUCLEOTIDE SEQUENCE [LARGE SCALE GENOMIC DNA]</scope>
    <source>
        <strain evidence="2">ISS470</strain>
    </source>
</reference>
<evidence type="ECO:0000256" key="1">
    <source>
        <dbReference type="SAM" id="Phobius"/>
    </source>
</evidence>
<sequence>MKKLCNENDTVLTVAFAKQAPMIAADLDGHACVHQQPGMQAEEAWGGYFFWQAWLFFCSFFSMIPVVLSQSSALYLDAGFRRPQTKSVGTDLKIER</sequence>
<dbReference type="EMBL" id="JYDT01000015">
    <property type="protein sequence ID" value="KRY91138.1"/>
    <property type="molecule type" value="Genomic_DNA"/>
</dbReference>
<gene>
    <name evidence="2" type="ORF">T4D_16843</name>
</gene>
<feature type="transmembrane region" description="Helical" evidence="1">
    <location>
        <begin position="53"/>
        <end position="76"/>
    </location>
</feature>
<keyword evidence="3" id="KW-1185">Reference proteome</keyword>
<accession>A0A0V1FZ19</accession>
<keyword evidence="1" id="KW-0812">Transmembrane</keyword>
<keyword evidence="1" id="KW-0472">Membrane</keyword>